<reference evidence="2" key="1">
    <citation type="submission" date="2015-07" db="EMBL/GenBank/DDBJ databases">
        <title>Draft genome sequence of Streptomyces sp. CMAA 1322, a bacterium isolated from Caatinga biome, from dry forest semiarid of Brazil.</title>
        <authorList>
            <person name="Santos S.N."/>
            <person name="Gacesa R."/>
            <person name="Taketani R.G."/>
            <person name="Long P.F."/>
            <person name="Melo I.S."/>
        </authorList>
    </citation>
    <scope>NUCLEOTIDE SEQUENCE [LARGE SCALE GENOMIC DNA]</scope>
    <source>
        <strain evidence="2">CMAA 1322</strain>
    </source>
</reference>
<gene>
    <name evidence="1" type="ORF">AC230_25730</name>
</gene>
<protein>
    <submittedName>
        <fullName evidence="1">Uncharacterized protein</fullName>
    </submittedName>
</protein>
<keyword evidence="2" id="KW-1185">Reference proteome</keyword>
<name>A0A0K9X9L2_9ACTN</name>
<sequence>MSLISSLTRAAGGARNFKTAHDAAGKSAGNLGKQLGGVNTHMGKAKTNAQHLGREFKVVKTNGDQSAKAIAKNGKEAGKAAGPLGKYGRQVKNADGKTKGLNKTMKGNVIGMLLDLFAPLIEKVVAMASKSKTMQKIMKKAFSVIKTAVEKSMTVIKPIMKATGALMDLVWKGIKLAILPVLGWIVSDIPSGFRHVKDAMKSAWDALPTWAQNIFKGILNAATFPLRSMISLINSAIRAVNGIHVSVPSWVPLIGGKGFTINIPEIPNIPTFAQGGIVSPRSGGLPAIVAEAGESEAVMPLSKLDRLLTRTAVESRLASAGVGGTAAGAGFHIENYYATQASDPQETATSLMFLAKARG</sequence>
<dbReference type="EMBL" id="LFXA01000017">
    <property type="protein sequence ID" value="KNB50104.1"/>
    <property type="molecule type" value="Genomic_DNA"/>
</dbReference>
<dbReference type="PATRIC" id="fig|1678637.3.peg.5493"/>
<evidence type="ECO:0000313" key="2">
    <source>
        <dbReference type="Proteomes" id="UP000037288"/>
    </source>
</evidence>
<dbReference type="STRING" id="1678637.AC230_25730"/>
<dbReference type="OrthoDB" id="3479073at2"/>
<proteinExistence type="predicted"/>
<evidence type="ECO:0000313" key="1">
    <source>
        <dbReference type="EMBL" id="KNB50104.1"/>
    </source>
</evidence>
<accession>A0A0K9X9L2</accession>
<dbReference type="Proteomes" id="UP000037288">
    <property type="component" value="Unassembled WGS sequence"/>
</dbReference>
<dbReference type="RefSeq" id="WP_049718648.1">
    <property type="nucleotide sequence ID" value="NZ_LFXA01000017.1"/>
</dbReference>
<dbReference type="AlphaFoldDB" id="A0A0K9X9L2"/>
<organism evidence="1 2">
    <name type="scientific">Streptomyces caatingaensis</name>
    <dbReference type="NCBI Taxonomy" id="1678637"/>
    <lineage>
        <taxon>Bacteria</taxon>
        <taxon>Bacillati</taxon>
        <taxon>Actinomycetota</taxon>
        <taxon>Actinomycetes</taxon>
        <taxon>Kitasatosporales</taxon>
        <taxon>Streptomycetaceae</taxon>
        <taxon>Streptomyces</taxon>
    </lineage>
</organism>
<comment type="caution">
    <text evidence="1">The sequence shown here is derived from an EMBL/GenBank/DDBJ whole genome shotgun (WGS) entry which is preliminary data.</text>
</comment>